<dbReference type="PROSITE" id="PS51318">
    <property type="entry name" value="TAT"/>
    <property type="match status" value="1"/>
</dbReference>
<evidence type="ECO:0000313" key="7">
    <source>
        <dbReference type="EMBL" id="SFU66475.1"/>
    </source>
</evidence>
<dbReference type="Proteomes" id="UP000183656">
    <property type="component" value="Unassembled WGS sequence"/>
</dbReference>
<name>A0A1I7I0M1_9BURK</name>
<reference evidence="7 8" key="1">
    <citation type="submission" date="2016-10" db="EMBL/GenBank/DDBJ databases">
        <authorList>
            <person name="de Groot N.N."/>
        </authorList>
    </citation>
    <scope>NUCLEOTIDE SEQUENCE [LARGE SCALE GENOMIC DNA]</scope>
    <source>
        <strain evidence="7 8">R-24608</strain>
    </source>
</reference>
<dbReference type="InterPro" id="IPR028081">
    <property type="entry name" value="Leu-bd"/>
</dbReference>
<evidence type="ECO:0000256" key="2">
    <source>
        <dbReference type="ARBA" id="ARBA00022448"/>
    </source>
</evidence>
<evidence type="ECO:0000256" key="1">
    <source>
        <dbReference type="ARBA" id="ARBA00010062"/>
    </source>
</evidence>
<feature type="domain" description="Leucine-binding protein" evidence="6">
    <location>
        <begin position="38"/>
        <end position="354"/>
    </location>
</feature>
<dbReference type="CDD" id="cd06326">
    <property type="entry name" value="PBP1_ABC_ligand_binding-like"/>
    <property type="match status" value="1"/>
</dbReference>
<dbReference type="PANTHER" id="PTHR47235:SF1">
    <property type="entry name" value="BLR6548 PROTEIN"/>
    <property type="match status" value="1"/>
</dbReference>
<gene>
    <name evidence="7" type="ORF">SAMN04489707_101375</name>
</gene>
<dbReference type="AlphaFoldDB" id="A0A1I7I0M1"/>
<feature type="chain" id="PRO_5010209732" evidence="5">
    <location>
        <begin position="34"/>
        <end position="384"/>
    </location>
</feature>
<dbReference type="InterPro" id="IPR000709">
    <property type="entry name" value="Leu_Ile_Val-bd"/>
</dbReference>
<keyword evidence="3 5" id="KW-0732">Signal</keyword>
<keyword evidence="2" id="KW-0813">Transport</keyword>
<dbReference type="SUPFAM" id="SSF53822">
    <property type="entry name" value="Periplasmic binding protein-like I"/>
    <property type="match status" value="1"/>
</dbReference>
<proteinExistence type="inferred from homology"/>
<keyword evidence="4" id="KW-0029">Amino-acid transport</keyword>
<dbReference type="Pfam" id="PF13458">
    <property type="entry name" value="Peripla_BP_6"/>
    <property type="match status" value="1"/>
</dbReference>
<dbReference type="PRINTS" id="PR00337">
    <property type="entry name" value="LEUILEVALBP"/>
</dbReference>
<dbReference type="PANTHER" id="PTHR47235">
    <property type="entry name" value="BLR6548 PROTEIN"/>
    <property type="match status" value="1"/>
</dbReference>
<accession>A0A1I7I0M1</accession>
<dbReference type="OrthoDB" id="9777352at2"/>
<evidence type="ECO:0000256" key="5">
    <source>
        <dbReference type="SAM" id="SignalP"/>
    </source>
</evidence>
<dbReference type="GO" id="GO:0006865">
    <property type="term" value="P:amino acid transport"/>
    <property type="evidence" value="ECO:0007669"/>
    <property type="project" value="UniProtKB-KW"/>
</dbReference>
<comment type="similarity">
    <text evidence="1">Belongs to the leucine-binding protein family.</text>
</comment>
<dbReference type="EMBL" id="FPBX01000013">
    <property type="protein sequence ID" value="SFU66475.1"/>
    <property type="molecule type" value="Genomic_DNA"/>
</dbReference>
<evidence type="ECO:0000256" key="3">
    <source>
        <dbReference type="ARBA" id="ARBA00022729"/>
    </source>
</evidence>
<feature type="signal peptide" evidence="5">
    <location>
        <begin position="1"/>
        <end position="33"/>
    </location>
</feature>
<dbReference type="InterPro" id="IPR028082">
    <property type="entry name" value="Peripla_BP_I"/>
</dbReference>
<dbReference type="STRING" id="343013.SAMN04489707_101375"/>
<dbReference type="InterPro" id="IPR006311">
    <property type="entry name" value="TAT_signal"/>
</dbReference>
<dbReference type="Gene3D" id="3.40.50.2300">
    <property type="match status" value="2"/>
</dbReference>
<evidence type="ECO:0000259" key="6">
    <source>
        <dbReference type="Pfam" id="PF13458"/>
    </source>
</evidence>
<dbReference type="RefSeq" id="WP_054256374.1">
    <property type="nucleotide sequence ID" value="NZ_CYIG01000017.1"/>
</dbReference>
<keyword evidence="8" id="KW-1185">Reference proteome</keyword>
<protein>
    <submittedName>
        <fullName evidence="7">ABC-type branched-chain amino acid transport system, substrate-binding protein</fullName>
    </submittedName>
</protein>
<sequence>MPHALQTRLSRRTLLAGTAAVALPWLQAGPANAQESQIVLGQSTDLTGPLGELGSAMHQGAQAAFAAVNARGGIQGRSIVLNTLDDQYDVQKGLANVKQLMADPNTFALFNCMGTANVEAMLPMVLESGIPFFAPFTGAQLSRVPQRNVFNIRASYAEEAEKLVQHLHTLGIKRIAIAYQANSFGKEVFNATQRSMAKLGLPEGPSATVENNASDAATAAAKIAQAQPEAVLIGLAGKPAMEFVKSFRALRRGTSLYGLSVLGTSANIAALGADGVGMALTQVMPLPTNPVVPVSREFMQAWKAIGAKAEPSHLALEGYINARVFCEALQRAGKNPTRASFIDATWSLRKLDLGGFEVHATEPGRNASRFVELTLVGRDGKYVR</sequence>
<evidence type="ECO:0000256" key="4">
    <source>
        <dbReference type="ARBA" id="ARBA00022970"/>
    </source>
</evidence>
<evidence type="ECO:0000313" key="8">
    <source>
        <dbReference type="Proteomes" id="UP000183656"/>
    </source>
</evidence>
<organism evidence="7 8">
    <name type="scientific">Paenacidovorax caeni</name>
    <dbReference type="NCBI Taxonomy" id="343013"/>
    <lineage>
        <taxon>Bacteria</taxon>
        <taxon>Pseudomonadati</taxon>
        <taxon>Pseudomonadota</taxon>
        <taxon>Betaproteobacteria</taxon>
        <taxon>Burkholderiales</taxon>
        <taxon>Comamonadaceae</taxon>
        <taxon>Paenacidovorax</taxon>
    </lineage>
</organism>